<keyword evidence="3" id="KW-1185">Reference proteome</keyword>
<comment type="caution">
    <text evidence="2">The sequence shown here is derived from an EMBL/GenBank/DDBJ whole genome shotgun (WGS) entry which is preliminary data.</text>
</comment>
<proteinExistence type="predicted"/>
<name>A0A9X3ARA2_9GAMM</name>
<dbReference type="Pfam" id="PF06611">
    <property type="entry name" value="DUF1145"/>
    <property type="match status" value="1"/>
</dbReference>
<reference evidence="2" key="1">
    <citation type="journal article" date="2022" name="Front. Microbiol.">
        <title>Genome-based taxonomic rearrangement of Oceanobacter-related bacteria including the description of Thalassolituus hydrocarbonoclasticus sp. nov. and Thalassolituus pacificus sp. nov. and emended description of the genus Thalassolituus.</title>
        <authorList>
            <person name="Dong C."/>
            <person name="Wei L."/>
            <person name="Wang J."/>
            <person name="Lai Q."/>
            <person name="Huang Z."/>
            <person name="Shao Z."/>
        </authorList>
    </citation>
    <scope>NUCLEOTIDE SEQUENCE</scope>
    <source>
        <strain evidence="2">59MF3M-4</strain>
    </source>
</reference>
<feature type="transmembrane region" description="Helical" evidence="1">
    <location>
        <begin position="30"/>
        <end position="51"/>
    </location>
</feature>
<keyword evidence="1" id="KW-1133">Transmembrane helix</keyword>
<dbReference type="InterPro" id="IPR009525">
    <property type="entry name" value="DUF1145"/>
</dbReference>
<organism evidence="2 3">
    <name type="scientific">Thalassolituus pacificus</name>
    <dbReference type="NCBI Taxonomy" id="2975440"/>
    <lineage>
        <taxon>Bacteria</taxon>
        <taxon>Pseudomonadati</taxon>
        <taxon>Pseudomonadota</taxon>
        <taxon>Gammaproteobacteria</taxon>
        <taxon>Oceanospirillales</taxon>
        <taxon>Oceanospirillaceae</taxon>
        <taxon>Thalassolituus</taxon>
    </lineage>
</organism>
<dbReference type="AlphaFoldDB" id="A0A9X3ARA2"/>
<keyword evidence="1" id="KW-0472">Membrane</keyword>
<dbReference type="EMBL" id="JAOANI010000015">
    <property type="protein sequence ID" value="MCT7358940.1"/>
    <property type="molecule type" value="Genomic_DNA"/>
</dbReference>
<evidence type="ECO:0000313" key="3">
    <source>
        <dbReference type="Proteomes" id="UP001147830"/>
    </source>
</evidence>
<keyword evidence="1" id="KW-0812">Transmembrane</keyword>
<dbReference type="Proteomes" id="UP001147830">
    <property type="component" value="Unassembled WGS sequence"/>
</dbReference>
<reference evidence="2" key="2">
    <citation type="submission" date="2022-08" db="EMBL/GenBank/DDBJ databases">
        <authorList>
            <person name="Dong C."/>
        </authorList>
    </citation>
    <scope>NUCLEOTIDE SEQUENCE</scope>
    <source>
        <strain evidence="2">59MF3M-4</strain>
    </source>
</reference>
<protein>
    <submittedName>
        <fullName evidence="2">DUF1145 domain-containing protein</fullName>
    </submittedName>
</protein>
<evidence type="ECO:0000313" key="2">
    <source>
        <dbReference type="EMBL" id="MCT7358940.1"/>
    </source>
</evidence>
<dbReference type="RefSeq" id="WP_260975832.1">
    <property type="nucleotide sequence ID" value="NZ_JAOANI010000015.1"/>
</dbReference>
<accession>A0A9X3ARA2</accession>
<evidence type="ECO:0000256" key="1">
    <source>
        <dbReference type="SAM" id="Phobius"/>
    </source>
</evidence>
<gene>
    <name evidence="2" type="ORF">NYR02_07915</name>
</gene>
<sequence length="85" mass="9575">MFILLNKVVTLLFWVLSIMAAVQGWDGLLGWLPTIAVVVAGIHVLETAYFWMALKHKSANPVADAVQVFIFGIFHMRRFIQTETA</sequence>